<reference evidence="2 3" key="1">
    <citation type="submission" date="2024-05" db="EMBL/GenBank/DDBJ databases">
        <title>A draft genome resource for the thread blight pathogen Marasmius tenuissimus strain MS-2.</title>
        <authorList>
            <person name="Yulfo-Soto G.E."/>
            <person name="Baruah I.K."/>
            <person name="Amoako-Attah I."/>
            <person name="Bukari Y."/>
            <person name="Meinhardt L.W."/>
            <person name="Bailey B.A."/>
            <person name="Cohen S.P."/>
        </authorList>
    </citation>
    <scope>NUCLEOTIDE SEQUENCE [LARGE SCALE GENOMIC DNA]</scope>
    <source>
        <strain evidence="2 3">MS-2</strain>
    </source>
</reference>
<evidence type="ECO:0000313" key="3">
    <source>
        <dbReference type="Proteomes" id="UP001437256"/>
    </source>
</evidence>
<dbReference type="EMBL" id="JBBXMP010000099">
    <property type="protein sequence ID" value="KAL0062671.1"/>
    <property type="molecule type" value="Genomic_DNA"/>
</dbReference>
<feature type="compositionally biased region" description="Polar residues" evidence="1">
    <location>
        <begin position="1"/>
        <end position="36"/>
    </location>
</feature>
<accession>A0ABR2ZNP0</accession>
<feature type="compositionally biased region" description="Basic and acidic residues" evidence="1">
    <location>
        <begin position="161"/>
        <end position="198"/>
    </location>
</feature>
<comment type="caution">
    <text evidence="2">The sequence shown here is derived from an EMBL/GenBank/DDBJ whole genome shotgun (WGS) entry which is preliminary data.</text>
</comment>
<name>A0ABR2ZNP0_9AGAR</name>
<organism evidence="2 3">
    <name type="scientific">Marasmius tenuissimus</name>
    <dbReference type="NCBI Taxonomy" id="585030"/>
    <lineage>
        <taxon>Eukaryota</taxon>
        <taxon>Fungi</taxon>
        <taxon>Dikarya</taxon>
        <taxon>Basidiomycota</taxon>
        <taxon>Agaricomycotina</taxon>
        <taxon>Agaricomycetes</taxon>
        <taxon>Agaricomycetidae</taxon>
        <taxon>Agaricales</taxon>
        <taxon>Marasmiineae</taxon>
        <taxon>Marasmiaceae</taxon>
        <taxon>Marasmius</taxon>
    </lineage>
</organism>
<evidence type="ECO:0000313" key="2">
    <source>
        <dbReference type="EMBL" id="KAL0062671.1"/>
    </source>
</evidence>
<feature type="compositionally biased region" description="Basic and acidic residues" evidence="1">
    <location>
        <begin position="96"/>
        <end position="112"/>
    </location>
</feature>
<protein>
    <submittedName>
        <fullName evidence="2">Uncharacterized protein</fullName>
    </submittedName>
</protein>
<sequence>MSRPTPNYHSTNNDDLSQSHPPQHPHSANPNQTPLASASPPYGSNEYGRGGMNVGEAQHDLHNTGNRREAAVVPGANDPYRQQSQNQAPIIPGDNDPYRDNPGESDRHHQDPNVHVGVGVGPPRTHHDTHHGGGLGNSTVVGKLQRMAGEALGNPGMQEKGAMKEREAQKHTELAEAERLEREAALHRERAAQIERGEQPAYTV</sequence>
<feature type="region of interest" description="Disordered" evidence="1">
    <location>
        <begin position="1"/>
        <end position="136"/>
    </location>
</feature>
<feature type="region of interest" description="Disordered" evidence="1">
    <location>
        <begin position="152"/>
        <end position="204"/>
    </location>
</feature>
<proteinExistence type="predicted"/>
<dbReference type="Proteomes" id="UP001437256">
    <property type="component" value="Unassembled WGS sequence"/>
</dbReference>
<keyword evidence="3" id="KW-1185">Reference proteome</keyword>
<feature type="compositionally biased region" description="Basic and acidic residues" evidence="1">
    <location>
        <begin position="57"/>
        <end position="70"/>
    </location>
</feature>
<evidence type="ECO:0000256" key="1">
    <source>
        <dbReference type="SAM" id="MobiDB-lite"/>
    </source>
</evidence>
<gene>
    <name evidence="2" type="ORF">AAF712_010433</name>
</gene>